<dbReference type="GO" id="GO:0003677">
    <property type="term" value="F:DNA binding"/>
    <property type="evidence" value="ECO:0007669"/>
    <property type="project" value="UniProtKB-KW"/>
</dbReference>
<keyword evidence="1" id="KW-0805">Transcription regulation</keyword>
<sequence length="90" mass="9656">AGRGRESTADLQRAAALAAACEGARTPLLRFSDGAEPLTPREREIASLAAQGLSSNEIATRLFLSPRTVNNHLQSTYTKLGIRGRHELQA</sequence>
<comment type="caution">
    <text evidence="5">The sequence shown here is derived from an EMBL/GenBank/DDBJ whole genome shotgun (WGS) entry which is preliminary data.</text>
</comment>
<dbReference type="SMART" id="SM00421">
    <property type="entry name" value="HTH_LUXR"/>
    <property type="match status" value="1"/>
</dbReference>
<dbReference type="Gene3D" id="1.10.10.10">
    <property type="entry name" value="Winged helix-like DNA-binding domain superfamily/Winged helix DNA-binding domain"/>
    <property type="match status" value="1"/>
</dbReference>
<protein>
    <submittedName>
        <fullName evidence="5">LuxR family transcriptional regulator</fullName>
    </submittedName>
</protein>
<dbReference type="InterPro" id="IPR016032">
    <property type="entry name" value="Sig_transdc_resp-reg_C-effctor"/>
</dbReference>
<dbReference type="InterPro" id="IPR036388">
    <property type="entry name" value="WH-like_DNA-bd_sf"/>
</dbReference>
<accession>A0A3M7ZW01</accession>
<dbReference type="PANTHER" id="PTHR44688:SF16">
    <property type="entry name" value="DNA-BINDING TRANSCRIPTIONAL ACTIVATOR DEVR_DOSR"/>
    <property type="match status" value="1"/>
</dbReference>
<dbReference type="EMBL" id="RHHB01000078">
    <property type="protein sequence ID" value="RNB43174.1"/>
    <property type="molecule type" value="Genomic_DNA"/>
</dbReference>
<evidence type="ECO:0000256" key="1">
    <source>
        <dbReference type="ARBA" id="ARBA00023015"/>
    </source>
</evidence>
<dbReference type="RefSeq" id="WP_138708142.1">
    <property type="nucleotide sequence ID" value="NZ_RHHB01000078.1"/>
</dbReference>
<proteinExistence type="predicted"/>
<gene>
    <name evidence="5" type="ORF">EDM22_18970</name>
</gene>
<dbReference type="Proteomes" id="UP000275048">
    <property type="component" value="Unassembled WGS sequence"/>
</dbReference>
<dbReference type="Pfam" id="PF00196">
    <property type="entry name" value="GerE"/>
    <property type="match status" value="1"/>
</dbReference>
<evidence type="ECO:0000259" key="4">
    <source>
        <dbReference type="PROSITE" id="PS50043"/>
    </source>
</evidence>
<keyword evidence="3" id="KW-0804">Transcription</keyword>
<dbReference type="PROSITE" id="PS00622">
    <property type="entry name" value="HTH_LUXR_1"/>
    <property type="match status" value="1"/>
</dbReference>
<dbReference type="PRINTS" id="PR00038">
    <property type="entry name" value="HTHLUXR"/>
</dbReference>
<dbReference type="PANTHER" id="PTHR44688">
    <property type="entry name" value="DNA-BINDING TRANSCRIPTIONAL ACTIVATOR DEVR_DOSR"/>
    <property type="match status" value="1"/>
</dbReference>
<dbReference type="InterPro" id="IPR000792">
    <property type="entry name" value="Tscrpt_reg_LuxR_C"/>
</dbReference>
<keyword evidence="2" id="KW-0238">DNA-binding</keyword>
<dbReference type="CDD" id="cd06170">
    <property type="entry name" value="LuxR_C_like"/>
    <property type="match status" value="1"/>
</dbReference>
<dbReference type="PROSITE" id="PS50043">
    <property type="entry name" value="HTH_LUXR_2"/>
    <property type="match status" value="1"/>
</dbReference>
<name>A0A3M7ZW01_9MICO</name>
<keyword evidence="6" id="KW-1185">Reference proteome</keyword>
<dbReference type="SUPFAM" id="SSF46894">
    <property type="entry name" value="C-terminal effector domain of the bipartite response regulators"/>
    <property type="match status" value="1"/>
</dbReference>
<evidence type="ECO:0000256" key="3">
    <source>
        <dbReference type="ARBA" id="ARBA00023163"/>
    </source>
</evidence>
<feature type="non-terminal residue" evidence="5">
    <location>
        <position position="1"/>
    </location>
</feature>
<dbReference type="AlphaFoldDB" id="A0A3M7ZW01"/>
<evidence type="ECO:0000313" key="6">
    <source>
        <dbReference type="Proteomes" id="UP000275048"/>
    </source>
</evidence>
<dbReference type="GO" id="GO:0006355">
    <property type="term" value="P:regulation of DNA-templated transcription"/>
    <property type="evidence" value="ECO:0007669"/>
    <property type="project" value="InterPro"/>
</dbReference>
<feature type="domain" description="HTH luxR-type" evidence="4">
    <location>
        <begin position="31"/>
        <end position="90"/>
    </location>
</feature>
<reference evidence="5 6" key="1">
    <citation type="submission" date="2018-10" db="EMBL/GenBank/DDBJ databases">
        <title>Isolation, diversity and antibacterial activity of antinobacteria from the wheat rhizosphere soil.</title>
        <authorList>
            <person name="Sun T."/>
        </authorList>
    </citation>
    <scope>NUCLEOTIDE SEQUENCE [LARGE SCALE GENOMIC DNA]</scope>
    <source>
        <strain evidence="5 6">SJ-23</strain>
    </source>
</reference>
<dbReference type="OrthoDB" id="3197423at2"/>
<evidence type="ECO:0000256" key="2">
    <source>
        <dbReference type="ARBA" id="ARBA00023125"/>
    </source>
</evidence>
<organism evidence="5 6">
    <name type="scientific">Agromyces tardus</name>
    <dbReference type="NCBI Taxonomy" id="2583849"/>
    <lineage>
        <taxon>Bacteria</taxon>
        <taxon>Bacillati</taxon>
        <taxon>Actinomycetota</taxon>
        <taxon>Actinomycetes</taxon>
        <taxon>Micrococcales</taxon>
        <taxon>Microbacteriaceae</taxon>
        <taxon>Agromyces</taxon>
    </lineage>
</organism>
<evidence type="ECO:0000313" key="5">
    <source>
        <dbReference type="EMBL" id="RNB43174.1"/>
    </source>
</evidence>